<evidence type="ECO:0000313" key="5">
    <source>
        <dbReference type="Proteomes" id="UP001597079"/>
    </source>
</evidence>
<feature type="transmembrane region" description="Helical" evidence="3">
    <location>
        <begin position="49"/>
        <end position="69"/>
    </location>
</feature>
<feature type="transmembrane region" description="Helical" evidence="3">
    <location>
        <begin position="280"/>
        <end position="299"/>
    </location>
</feature>
<keyword evidence="3" id="KW-0472">Membrane</keyword>
<reference evidence="5" key="1">
    <citation type="journal article" date="2019" name="Int. J. Syst. Evol. Microbiol.">
        <title>The Global Catalogue of Microorganisms (GCM) 10K type strain sequencing project: providing services to taxonomists for standard genome sequencing and annotation.</title>
        <authorList>
            <consortium name="The Broad Institute Genomics Platform"/>
            <consortium name="The Broad Institute Genome Sequencing Center for Infectious Disease"/>
            <person name="Wu L."/>
            <person name="Ma J."/>
        </authorList>
    </citation>
    <scope>NUCLEOTIDE SEQUENCE [LARGE SCALE GENOMIC DNA]</scope>
    <source>
        <strain evidence="5">CGMCC 1.12286</strain>
    </source>
</reference>
<keyword evidence="5" id="KW-1185">Reference proteome</keyword>
<evidence type="ECO:0000256" key="2">
    <source>
        <dbReference type="SAM" id="MobiDB-lite"/>
    </source>
</evidence>
<gene>
    <name evidence="4" type="ORF">ACFSB2_23050</name>
</gene>
<keyword evidence="3" id="KW-0812">Transmembrane</keyword>
<keyword evidence="3" id="KW-1133">Transmembrane helix</keyword>
<feature type="transmembrane region" description="Helical" evidence="3">
    <location>
        <begin position="76"/>
        <end position="96"/>
    </location>
</feature>
<feature type="region of interest" description="Disordered" evidence="2">
    <location>
        <begin position="402"/>
        <end position="431"/>
    </location>
</feature>
<sequence length="431" mass="47960">MVRHGFHLPRPAWWLLVVSGFFHLSIGLSNTFVNIFVFKVDHSFSAIAWYNLLVFILLPFTFVLGAWMARRTSTALVLRLGIAMHALFYGITLMIGERAAHMPALLGVLMGFAAGFYWLAFDVLSVEYTDRGGHEPFFGIHGVLTSVTNVIAPPIAGLLISREDLFFGGLTGYHIVFGISFALFLVATLLSFRLHSEKMSKIRLGRGFGALRRKAWWKLMVASSIYGLREGVFMFLIGLLVFLATGSEMRLGEFLLLQGALSFVAFYLAGRWSNKFRSRLFTIGVIGMSVAAVLFLFPITTPTIVTYGCITAATLPFFSVPLQGFVYDTMEQIDIPELSTTTHIIVREWFENAGRVIGIVLFLAISANQSTTQAKGLSWLSFGLGLVQIAAWALLWQGTKHQGGGKRRRRLPDEEDAQAQDRARKRLTPTS</sequence>
<feature type="transmembrane region" description="Helical" evidence="3">
    <location>
        <begin position="102"/>
        <end position="125"/>
    </location>
</feature>
<dbReference type="InterPro" id="IPR036259">
    <property type="entry name" value="MFS_trans_sf"/>
</dbReference>
<feature type="transmembrane region" description="Helical" evidence="3">
    <location>
        <begin position="215"/>
        <end position="243"/>
    </location>
</feature>
<dbReference type="Gene3D" id="1.20.1250.20">
    <property type="entry name" value="MFS general substrate transporter like domains"/>
    <property type="match status" value="2"/>
</dbReference>
<organism evidence="4 5">
    <name type="scientific">Alicyclobacillus fodiniaquatilis</name>
    <dbReference type="NCBI Taxonomy" id="1661150"/>
    <lineage>
        <taxon>Bacteria</taxon>
        <taxon>Bacillati</taxon>
        <taxon>Bacillota</taxon>
        <taxon>Bacilli</taxon>
        <taxon>Bacillales</taxon>
        <taxon>Alicyclobacillaceae</taxon>
        <taxon>Alicyclobacillus</taxon>
    </lineage>
</organism>
<comment type="subcellular location">
    <subcellularLocation>
        <location evidence="1">Cell membrane</location>
        <topology evidence="1">Multi-pass membrane protein</topology>
    </subcellularLocation>
</comment>
<name>A0ABW4JQW4_9BACL</name>
<protein>
    <submittedName>
        <fullName evidence="4">MFS transporter</fullName>
    </submittedName>
</protein>
<feature type="transmembrane region" description="Helical" evidence="3">
    <location>
        <begin position="249"/>
        <end position="268"/>
    </location>
</feature>
<feature type="transmembrane region" description="Helical" evidence="3">
    <location>
        <begin position="137"/>
        <end position="160"/>
    </location>
</feature>
<dbReference type="InterPro" id="IPR011701">
    <property type="entry name" value="MFS"/>
</dbReference>
<dbReference type="PANTHER" id="PTHR23526:SF2">
    <property type="entry name" value="MAJOR FACILITATOR SUPERFAMILY (MFS) PROFILE DOMAIN-CONTAINING PROTEIN"/>
    <property type="match status" value="1"/>
</dbReference>
<dbReference type="RefSeq" id="WP_377945432.1">
    <property type="nucleotide sequence ID" value="NZ_JBHUCX010000092.1"/>
</dbReference>
<dbReference type="Proteomes" id="UP001597079">
    <property type="component" value="Unassembled WGS sequence"/>
</dbReference>
<feature type="transmembrane region" description="Helical" evidence="3">
    <location>
        <begin position="172"/>
        <end position="194"/>
    </location>
</feature>
<proteinExistence type="predicted"/>
<dbReference type="PANTHER" id="PTHR23526">
    <property type="entry name" value="INTEGRAL MEMBRANE TRANSPORT PROTEIN-RELATED"/>
    <property type="match status" value="1"/>
</dbReference>
<feature type="transmembrane region" description="Helical" evidence="3">
    <location>
        <begin position="379"/>
        <end position="399"/>
    </location>
</feature>
<evidence type="ECO:0000256" key="3">
    <source>
        <dbReference type="SAM" id="Phobius"/>
    </source>
</evidence>
<comment type="caution">
    <text evidence="4">The sequence shown here is derived from an EMBL/GenBank/DDBJ whole genome shotgun (WGS) entry which is preliminary data.</text>
</comment>
<evidence type="ECO:0000313" key="4">
    <source>
        <dbReference type="EMBL" id="MFD1677543.1"/>
    </source>
</evidence>
<accession>A0ABW4JQW4</accession>
<evidence type="ECO:0000256" key="1">
    <source>
        <dbReference type="ARBA" id="ARBA00004651"/>
    </source>
</evidence>
<feature type="transmembrane region" description="Helical" evidence="3">
    <location>
        <begin position="305"/>
        <end position="328"/>
    </location>
</feature>
<dbReference type="InterPro" id="IPR052528">
    <property type="entry name" value="Sugar_transport-like"/>
</dbReference>
<dbReference type="Pfam" id="PF07690">
    <property type="entry name" value="MFS_1"/>
    <property type="match status" value="1"/>
</dbReference>
<dbReference type="SUPFAM" id="SSF103473">
    <property type="entry name" value="MFS general substrate transporter"/>
    <property type="match status" value="1"/>
</dbReference>
<dbReference type="EMBL" id="JBHUCX010000092">
    <property type="protein sequence ID" value="MFD1677543.1"/>
    <property type="molecule type" value="Genomic_DNA"/>
</dbReference>
<feature type="transmembrane region" description="Helical" evidence="3">
    <location>
        <begin position="12"/>
        <end position="37"/>
    </location>
</feature>